<comment type="catalytic activity">
    <reaction evidence="6">
        <text>2 superoxide + 2 H(+) = H2O2 + O2</text>
        <dbReference type="Rhea" id="RHEA:20696"/>
        <dbReference type="ChEBI" id="CHEBI:15378"/>
        <dbReference type="ChEBI" id="CHEBI:15379"/>
        <dbReference type="ChEBI" id="CHEBI:16240"/>
        <dbReference type="ChEBI" id="CHEBI:18421"/>
        <dbReference type="EC" id="1.15.1.1"/>
    </reaction>
</comment>
<evidence type="ECO:0000259" key="9">
    <source>
        <dbReference type="Pfam" id="PF02777"/>
    </source>
</evidence>
<dbReference type="HOGENOM" id="CLU_031625_0_1_9"/>
<name>D9SWP4_CLOC7</name>
<evidence type="ECO:0000256" key="1">
    <source>
        <dbReference type="ARBA" id="ARBA00008714"/>
    </source>
</evidence>
<dbReference type="InterPro" id="IPR036324">
    <property type="entry name" value="Mn/Fe_SOD_N_sf"/>
</dbReference>
<dbReference type="PRINTS" id="PR01703">
    <property type="entry name" value="MNSODISMTASE"/>
</dbReference>
<accession>D9SWP4</accession>
<evidence type="ECO:0000313" key="11">
    <source>
        <dbReference type="Proteomes" id="UP000002730"/>
    </source>
</evidence>
<comment type="similarity">
    <text evidence="1 6">Belongs to the iron/manganese superoxide dismutase family.</text>
</comment>
<evidence type="ECO:0000259" key="8">
    <source>
        <dbReference type="Pfam" id="PF00081"/>
    </source>
</evidence>
<dbReference type="PANTHER" id="PTHR43595:SF2">
    <property type="entry name" value="SMALL RIBOSOMAL SUBUNIT PROTEIN MS42"/>
    <property type="match status" value="1"/>
</dbReference>
<dbReference type="EC" id="1.15.1.1" evidence="2 6"/>
<evidence type="ECO:0000256" key="5">
    <source>
        <dbReference type="PIRSR" id="PIRSR000349-1"/>
    </source>
</evidence>
<dbReference type="Gene3D" id="3.55.40.20">
    <property type="entry name" value="Iron/manganese superoxide dismutase, C-terminal domain"/>
    <property type="match status" value="1"/>
</dbReference>
<dbReference type="Pfam" id="PF02777">
    <property type="entry name" value="Sod_Fe_C"/>
    <property type="match status" value="1"/>
</dbReference>
<dbReference type="GO" id="GO:0004784">
    <property type="term" value="F:superoxide dismutase activity"/>
    <property type="evidence" value="ECO:0007669"/>
    <property type="project" value="UniProtKB-EC"/>
</dbReference>
<reference evidence="10 11" key="1">
    <citation type="submission" date="2010-08" db="EMBL/GenBank/DDBJ databases">
        <title>Complete sequence of Clostridium cellulovorans 743B.</title>
        <authorList>
            <consortium name="US DOE Joint Genome Institute"/>
            <person name="Lucas S."/>
            <person name="Copeland A."/>
            <person name="Lapidus A."/>
            <person name="Cheng J.-F."/>
            <person name="Bruce D."/>
            <person name="Goodwin L."/>
            <person name="Pitluck S."/>
            <person name="Chertkov O."/>
            <person name="Detter J.C."/>
            <person name="Han C."/>
            <person name="Tapia R."/>
            <person name="Land M."/>
            <person name="Hauser L."/>
            <person name="Chang Y.-J."/>
            <person name="Jeffries C."/>
            <person name="Kyrpides N."/>
            <person name="Ivanova N."/>
            <person name="Mikhailova N."/>
            <person name="Hemme C.L."/>
            <person name="Woyke T."/>
        </authorList>
    </citation>
    <scope>NUCLEOTIDE SEQUENCE [LARGE SCALE GENOMIC DNA]</scope>
    <source>
        <strain evidence="11">ATCC 35296 / DSM 3052 / OCM 3 / 743B</strain>
    </source>
</reference>
<organism evidence="10 11">
    <name type="scientific">Clostridium cellulovorans (strain ATCC 35296 / DSM 3052 / OCM 3 / 743B)</name>
    <dbReference type="NCBI Taxonomy" id="573061"/>
    <lineage>
        <taxon>Bacteria</taxon>
        <taxon>Bacillati</taxon>
        <taxon>Bacillota</taxon>
        <taxon>Clostridia</taxon>
        <taxon>Eubacteriales</taxon>
        <taxon>Clostridiaceae</taxon>
        <taxon>Clostridium</taxon>
    </lineage>
</organism>
<keyword evidence="11" id="KW-1185">Reference proteome</keyword>
<keyword evidence="4 6" id="KW-0560">Oxidoreductase</keyword>
<dbReference type="InterPro" id="IPR036314">
    <property type="entry name" value="SOD_C_sf"/>
</dbReference>
<keyword evidence="3 5" id="KW-0479">Metal-binding</keyword>
<dbReference type="PANTHER" id="PTHR43595">
    <property type="entry name" value="37S RIBOSOMAL PROTEIN S26, MITOCHONDRIAL"/>
    <property type="match status" value="1"/>
</dbReference>
<feature type="binding site" evidence="5">
    <location>
        <position position="205"/>
    </location>
    <ligand>
        <name>Mn(2+)</name>
        <dbReference type="ChEBI" id="CHEBI:29035"/>
    </ligand>
</feature>
<dbReference type="Proteomes" id="UP000002730">
    <property type="component" value="Chromosome"/>
</dbReference>
<comment type="function">
    <text evidence="6">Destroys radicals which are normally produced within the cells and which are toxic to biological systems.</text>
</comment>
<dbReference type="FunFam" id="3.55.40.20:FF:000004">
    <property type="entry name" value="Superoxide dismutase [Fe]"/>
    <property type="match status" value="1"/>
</dbReference>
<evidence type="ECO:0000256" key="2">
    <source>
        <dbReference type="ARBA" id="ARBA00012682"/>
    </source>
</evidence>
<dbReference type="OrthoDB" id="9803125at2"/>
<feature type="binding site" evidence="5">
    <location>
        <position position="67"/>
    </location>
    <ligand>
        <name>Mn(2+)</name>
        <dbReference type="ChEBI" id="CHEBI:29035"/>
    </ligand>
</feature>
<feature type="binding site" evidence="5">
    <location>
        <position position="122"/>
    </location>
    <ligand>
        <name>Mn(2+)</name>
        <dbReference type="ChEBI" id="CHEBI:29035"/>
    </ligand>
</feature>
<feature type="transmembrane region" description="Helical" evidence="7">
    <location>
        <begin position="7"/>
        <end position="27"/>
    </location>
</feature>
<dbReference type="PROSITE" id="PS00088">
    <property type="entry name" value="SOD_MN"/>
    <property type="match status" value="1"/>
</dbReference>
<dbReference type="Pfam" id="PF00081">
    <property type="entry name" value="Sod_Fe_N"/>
    <property type="match status" value="1"/>
</dbReference>
<feature type="binding site" evidence="5">
    <location>
        <position position="209"/>
    </location>
    <ligand>
        <name>Mn(2+)</name>
        <dbReference type="ChEBI" id="CHEBI:29035"/>
    </ligand>
</feature>
<evidence type="ECO:0000313" key="10">
    <source>
        <dbReference type="EMBL" id="ADL53326.1"/>
    </source>
</evidence>
<dbReference type="KEGG" id="ccb:Clocel_3656"/>
<dbReference type="SUPFAM" id="SSF54719">
    <property type="entry name" value="Fe,Mn superoxide dismutase (SOD), C-terminal domain"/>
    <property type="match status" value="1"/>
</dbReference>
<feature type="domain" description="Manganese/iron superoxide dismutase N-terminal" evidence="8">
    <location>
        <begin position="42"/>
        <end position="130"/>
    </location>
</feature>
<dbReference type="GO" id="GO:0046872">
    <property type="term" value="F:metal ion binding"/>
    <property type="evidence" value="ECO:0007669"/>
    <property type="project" value="UniProtKB-KW"/>
</dbReference>
<proteinExistence type="inferred from homology"/>
<keyword evidence="7" id="KW-0812">Transmembrane</keyword>
<feature type="domain" description="Manganese/iron superoxide dismutase C-terminal" evidence="9">
    <location>
        <begin position="137"/>
        <end position="236"/>
    </location>
</feature>
<dbReference type="PIRSF" id="PIRSF000349">
    <property type="entry name" value="SODismutase"/>
    <property type="match status" value="1"/>
</dbReference>
<protein>
    <recommendedName>
        <fullName evidence="2 6">Superoxide dismutase</fullName>
        <ecNumber evidence="2 6">1.15.1.1</ecNumber>
    </recommendedName>
</protein>
<sequence length="242" mass="28455">MEIMRRKIKIIQGITYIIFAAIALNFLNSSLPIKALSKEEQKFKVEPLPYAYDALEPYIDKETMELHHDKHYVTYTEKLNQAIDKYPELKKLTIEELLMSLDKLPDDIRRTVRNNGGGYYNHGFFFSIMSKSKKSEPNGKLKKDIEKSFDSFDKFKDDFKKASLDVFGSGWAWLIKDNDNQLKIITTGNQDSPIFDGIKPILGLDLWEHSYYLKYHEKRSDYIDNWWNVVDWDKIEAIYSGK</sequence>
<dbReference type="InterPro" id="IPR001189">
    <property type="entry name" value="Mn/Fe_SOD"/>
</dbReference>
<evidence type="ECO:0000256" key="7">
    <source>
        <dbReference type="SAM" id="Phobius"/>
    </source>
</evidence>
<evidence type="ECO:0000256" key="3">
    <source>
        <dbReference type="ARBA" id="ARBA00022723"/>
    </source>
</evidence>
<gene>
    <name evidence="10" type="ordered locus">Clocel_3656</name>
</gene>
<dbReference type="InterPro" id="IPR019833">
    <property type="entry name" value="Mn/Fe_SOD_BS"/>
</dbReference>
<dbReference type="EMBL" id="CP002160">
    <property type="protein sequence ID" value="ADL53326.1"/>
    <property type="molecule type" value="Genomic_DNA"/>
</dbReference>
<dbReference type="InterPro" id="IPR019831">
    <property type="entry name" value="Mn/Fe_SOD_N"/>
</dbReference>
<keyword evidence="7" id="KW-1133">Transmembrane helix</keyword>
<keyword evidence="7" id="KW-0472">Membrane</keyword>
<dbReference type="AlphaFoldDB" id="D9SWP4"/>
<dbReference type="Gene3D" id="1.10.287.990">
    <property type="entry name" value="Fe,Mn superoxide dismutase (SOD) domain"/>
    <property type="match status" value="1"/>
</dbReference>
<dbReference type="eggNOG" id="COG0605">
    <property type="taxonomic scope" value="Bacteria"/>
</dbReference>
<dbReference type="InterPro" id="IPR019832">
    <property type="entry name" value="Mn/Fe_SOD_C"/>
</dbReference>
<dbReference type="STRING" id="573061.Clocel_3656"/>
<dbReference type="GO" id="GO:0005737">
    <property type="term" value="C:cytoplasm"/>
    <property type="evidence" value="ECO:0007669"/>
    <property type="project" value="TreeGrafter"/>
</dbReference>
<evidence type="ECO:0000256" key="6">
    <source>
        <dbReference type="RuleBase" id="RU000414"/>
    </source>
</evidence>
<dbReference type="SUPFAM" id="SSF46609">
    <property type="entry name" value="Fe,Mn superoxide dismutase (SOD), N-terminal domain"/>
    <property type="match status" value="1"/>
</dbReference>
<evidence type="ECO:0000256" key="4">
    <source>
        <dbReference type="ARBA" id="ARBA00023002"/>
    </source>
</evidence>